<accession>A0AAD1Y3T2</accession>
<dbReference type="EMBL" id="CAMPGE010026424">
    <property type="protein sequence ID" value="CAI2384114.1"/>
    <property type="molecule type" value="Genomic_DNA"/>
</dbReference>
<evidence type="ECO:0000313" key="2">
    <source>
        <dbReference type="Proteomes" id="UP001295684"/>
    </source>
</evidence>
<comment type="caution">
    <text evidence="1">The sequence shown here is derived from an EMBL/GenBank/DDBJ whole genome shotgun (WGS) entry which is preliminary data.</text>
</comment>
<gene>
    <name evidence="1" type="ORF">ECRASSUSDP1_LOCUS25635</name>
</gene>
<evidence type="ECO:0000313" key="1">
    <source>
        <dbReference type="EMBL" id="CAI2384114.1"/>
    </source>
</evidence>
<organism evidence="1 2">
    <name type="scientific">Euplotes crassus</name>
    <dbReference type="NCBI Taxonomy" id="5936"/>
    <lineage>
        <taxon>Eukaryota</taxon>
        <taxon>Sar</taxon>
        <taxon>Alveolata</taxon>
        <taxon>Ciliophora</taxon>
        <taxon>Intramacronucleata</taxon>
        <taxon>Spirotrichea</taxon>
        <taxon>Hypotrichia</taxon>
        <taxon>Euplotida</taxon>
        <taxon>Euplotidae</taxon>
        <taxon>Moneuplotes</taxon>
    </lineage>
</organism>
<protein>
    <submittedName>
        <fullName evidence="1">Uncharacterized protein</fullName>
    </submittedName>
</protein>
<proteinExistence type="predicted"/>
<sequence>MELGCRHNREDEGCWIELMRYYSSREDFVTKLYSVYLKSRQRISYKLQTYFSRCIDIAN</sequence>
<dbReference type="Proteomes" id="UP001295684">
    <property type="component" value="Unassembled WGS sequence"/>
</dbReference>
<reference evidence="1" key="1">
    <citation type="submission" date="2023-07" db="EMBL/GenBank/DDBJ databases">
        <authorList>
            <consortium name="AG Swart"/>
            <person name="Singh M."/>
            <person name="Singh A."/>
            <person name="Seah K."/>
            <person name="Emmerich C."/>
        </authorList>
    </citation>
    <scope>NUCLEOTIDE SEQUENCE</scope>
    <source>
        <strain evidence="1">DP1</strain>
    </source>
</reference>
<name>A0AAD1Y3T2_EUPCR</name>
<keyword evidence="2" id="KW-1185">Reference proteome</keyword>
<dbReference type="AlphaFoldDB" id="A0AAD1Y3T2"/>